<proteinExistence type="inferred from homology"/>
<dbReference type="Pfam" id="PF02565">
    <property type="entry name" value="RecO_C"/>
    <property type="match status" value="1"/>
</dbReference>
<dbReference type="InterPro" id="IPR012340">
    <property type="entry name" value="NA-bd_OB-fold"/>
</dbReference>
<keyword evidence="5 8" id="KW-0233">DNA recombination</keyword>
<dbReference type="InterPro" id="IPR022572">
    <property type="entry name" value="DNA_rep/recomb_RecO_N"/>
</dbReference>
<dbReference type="InterPro" id="IPR037278">
    <property type="entry name" value="ARFGAP/RecO"/>
</dbReference>
<dbReference type="RefSeq" id="WP_135030962.1">
    <property type="nucleotide sequence ID" value="NZ_BMLA01000001.1"/>
</dbReference>
<dbReference type="HAMAP" id="MF_00201">
    <property type="entry name" value="RecO"/>
    <property type="match status" value="1"/>
</dbReference>
<dbReference type="SUPFAM" id="SSF50249">
    <property type="entry name" value="Nucleic acid-binding proteins"/>
    <property type="match status" value="1"/>
</dbReference>
<dbReference type="Gene3D" id="6.20.220.20">
    <property type="entry name" value="Recombination protein O, zinc-binding domain"/>
    <property type="match status" value="1"/>
</dbReference>
<dbReference type="Gene3D" id="2.40.50.140">
    <property type="entry name" value="Nucleic acid-binding proteins"/>
    <property type="match status" value="1"/>
</dbReference>
<organism evidence="11 12">
    <name type="scientific">Micrococcus flavus</name>
    <dbReference type="NCBI Taxonomy" id="384602"/>
    <lineage>
        <taxon>Bacteria</taxon>
        <taxon>Bacillati</taxon>
        <taxon>Actinomycetota</taxon>
        <taxon>Actinomycetes</taxon>
        <taxon>Micrococcales</taxon>
        <taxon>Micrococcaceae</taxon>
        <taxon>Micrococcus</taxon>
    </lineage>
</organism>
<dbReference type="Gene3D" id="1.20.1440.120">
    <property type="entry name" value="Recombination protein O, C-terminal domain"/>
    <property type="match status" value="1"/>
</dbReference>
<gene>
    <name evidence="8" type="primary">recO</name>
    <name evidence="11" type="ORF">BJ976_000970</name>
</gene>
<comment type="function">
    <text evidence="1 8">Involved in DNA repair and RecF pathway recombination.</text>
</comment>
<dbReference type="Proteomes" id="UP000560081">
    <property type="component" value="Unassembled WGS sequence"/>
</dbReference>
<evidence type="ECO:0000256" key="4">
    <source>
        <dbReference type="ARBA" id="ARBA00022763"/>
    </source>
</evidence>
<reference evidence="11 12" key="1">
    <citation type="submission" date="2020-08" db="EMBL/GenBank/DDBJ databases">
        <title>Sequencing the genomes of 1000 actinobacteria strains.</title>
        <authorList>
            <person name="Klenk H.-P."/>
        </authorList>
    </citation>
    <scope>NUCLEOTIDE SEQUENCE [LARGE SCALE GENOMIC DNA]</scope>
    <source>
        <strain evidence="11 12">DSM 19079</strain>
    </source>
</reference>
<feature type="domain" description="DNA replication/recombination mediator RecO N-terminal" evidence="10">
    <location>
        <begin position="28"/>
        <end position="104"/>
    </location>
</feature>
<evidence type="ECO:0000256" key="6">
    <source>
        <dbReference type="ARBA" id="ARBA00023204"/>
    </source>
</evidence>
<dbReference type="AlphaFoldDB" id="A0A4Y8WVX8"/>
<dbReference type="Pfam" id="PF11967">
    <property type="entry name" value="RecO_N"/>
    <property type="match status" value="1"/>
</dbReference>
<evidence type="ECO:0000256" key="5">
    <source>
        <dbReference type="ARBA" id="ARBA00023172"/>
    </source>
</evidence>
<dbReference type="GO" id="GO:0043590">
    <property type="term" value="C:bacterial nucleoid"/>
    <property type="evidence" value="ECO:0007669"/>
    <property type="project" value="TreeGrafter"/>
</dbReference>
<evidence type="ECO:0000256" key="2">
    <source>
        <dbReference type="ARBA" id="ARBA00007452"/>
    </source>
</evidence>
<evidence type="ECO:0000313" key="11">
    <source>
        <dbReference type="EMBL" id="MBB4882619.1"/>
    </source>
</evidence>
<evidence type="ECO:0000256" key="9">
    <source>
        <dbReference type="SAM" id="MobiDB-lite"/>
    </source>
</evidence>
<comment type="caution">
    <text evidence="11">The sequence shown here is derived from an EMBL/GenBank/DDBJ whole genome shotgun (WGS) entry which is preliminary data.</text>
</comment>
<evidence type="ECO:0000313" key="12">
    <source>
        <dbReference type="Proteomes" id="UP000560081"/>
    </source>
</evidence>
<dbReference type="InterPro" id="IPR042242">
    <property type="entry name" value="RecO_C"/>
</dbReference>
<dbReference type="NCBIfam" id="TIGR00613">
    <property type="entry name" value="reco"/>
    <property type="match status" value="1"/>
</dbReference>
<keyword evidence="4 8" id="KW-0227">DNA damage</keyword>
<evidence type="ECO:0000259" key="10">
    <source>
        <dbReference type="Pfam" id="PF11967"/>
    </source>
</evidence>
<sequence>MPPVPDEAAARPRRSGGGRHGGYAANSFRTEGIVLRTHRLGEADRIVEVITPEHGILRCVAKGVRKSSSRFGSVVEPFMHSTLQIAHGRGELKTITQAQLIHPYATMVAEDYEAYTVAAALAEGAERIVAVDDDGRLAQWRLFHGALAALARRRHDPRMILHSFLLRSLVQAGWAPSFDRCARCGAPGPHTSVNVALGGAVCPQHRPPGSASPAPETFALLHALTAGDWDVVDDAGALARREAAGIVSAYLQFHAERRLVALSVLDQEIAPPAARPATAAPPGPAVPDAPAERSP</sequence>
<dbReference type="SUPFAM" id="SSF57863">
    <property type="entry name" value="ArfGap/RecO-like zinc finger"/>
    <property type="match status" value="1"/>
</dbReference>
<dbReference type="OrthoDB" id="9812244at2"/>
<dbReference type="GO" id="GO:0006302">
    <property type="term" value="P:double-strand break repair"/>
    <property type="evidence" value="ECO:0007669"/>
    <property type="project" value="TreeGrafter"/>
</dbReference>
<accession>A0A4Y8WVX8</accession>
<keyword evidence="12" id="KW-1185">Reference proteome</keyword>
<dbReference type="InterPro" id="IPR003717">
    <property type="entry name" value="RecO"/>
</dbReference>
<dbReference type="EMBL" id="JACHMC010000001">
    <property type="protein sequence ID" value="MBB4882619.1"/>
    <property type="molecule type" value="Genomic_DNA"/>
</dbReference>
<evidence type="ECO:0000256" key="7">
    <source>
        <dbReference type="ARBA" id="ARBA00033409"/>
    </source>
</evidence>
<evidence type="ECO:0000256" key="8">
    <source>
        <dbReference type="HAMAP-Rule" id="MF_00201"/>
    </source>
</evidence>
<dbReference type="PANTHER" id="PTHR33991:SF1">
    <property type="entry name" value="DNA REPAIR PROTEIN RECO"/>
    <property type="match status" value="1"/>
</dbReference>
<protein>
    <recommendedName>
        <fullName evidence="3 8">DNA repair protein RecO</fullName>
    </recommendedName>
    <alternativeName>
        <fullName evidence="7 8">Recombination protein O</fullName>
    </alternativeName>
</protein>
<dbReference type="GO" id="GO:0006310">
    <property type="term" value="P:DNA recombination"/>
    <property type="evidence" value="ECO:0007669"/>
    <property type="project" value="UniProtKB-UniRule"/>
</dbReference>
<keyword evidence="6 8" id="KW-0234">DNA repair</keyword>
<dbReference type="PANTHER" id="PTHR33991">
    <property type="entry name" value="DNA REPAIR PROTEIN RECO"/>
    <property type="match status" value="1"/>
</dbReference>
<feature type="region of interest" description="Disordered" evidence="9">
    <location>
        <begin position="272"/>
        <end position="295"/>
    </location>
</feature>
<evidence type="ECO:0000256" key="1">
    <source>
        <dbReference type="ARBA" id="ARBA00003065"/>
    </source>
</evidence>
<comment type="similarity">
    <text evidence="2 8">Belongs to the RecO family.</text>
</comment>
<name>A0A4Y8WVX8_9MICC</name>
<evidence type="ECO:0000256" key="3">
    <source>
        <dbReference type="ARBA" id="ARBA00021310"/>
    </source>
</evidence>
<feature type="region of interest" description="Disordered" evidence="9">
    <location>
        <begin position="1"/>
        <end position="24"/>
    </location>
</feature>